<keyword evidence="2" id="KW-1133">Transmembrane helix</keyword>
<evidence type="ECO:0000313" key="3">
    <source>
        <dbReference type="EMBL" id="VDM39067.1"/>
    </source>
</evidence>
<evidence type="ECO:0000256" key="2">
    <source>
        <dbReference type="SAM" id="Phobius"/>
    </source>
</evidence>
<feature type="compositionally biased region" description="Basic residues" evidence="1">
    <location>
        <begin position="322"/>
        <end position="346"/>
    </location>
</feature>
<keyword evidence="2" id="KW-0472">Membrane</keyword>
<evidence type="ECO:0000256" key="1">
    <source>
        <dbReference type="SAM" id="MobiDB-lite"/>
    </source>
</evidence>
<feature type="compositionally biased region" description="Basic and acidic residues" evidence="1">
    <location>
        <begin position="187"/>
        <end position="226"/>
    </location>
</feature>
<feature type="compositionally biased region" description="Polar residues" evidence="1">
    <location>
        <begin position="349"/>
        <end position="363"/>
    </location>
</feature>
<sequence length="504" mass="55508">MVRDIAGQLMEKACGAKTLGEVDFGKMRMPFATNAALDSTEKLVPYTGHVKGSSLYAGLGFSDPLRTAITISFVAYCIFFFGFCIFAFVAFVSFILRVERFRMQDEEKAKNSLMLMRTIRADMIELKKQKSVIETLTGSASPMLIWLIALFFTEIHGEEVERFNEERDREEAAVAAQSTRLQSSTETQKEAVVGRERKILRGGQDLKRSILPEYSPKGEPRRELTASRRLIIAKRQDTLSPEAKTSREREKSEKQSKSKVAKTGSTHSRKTEGVQVQKKPLVVQATQSLESTGSTQRSLIMSPKKKTSSVPGVIRKGTSTTKPHKLRTTRRQRRHAGKGKKHKRGKISANASETTDESAQSTMQSNVASPVELPHRECSNVPFSSSAQKTVGTASPKPLSLQKLVGPVIRVDPSAQKVKCTTVSQSPAARKTAKAAQLPVQETVRTVIAKPPSLKIPTSSQMPTQKTCFISPARTVTPAALFQQRTAHPTEPSHLPVRSTVSSV</sequence>
<feature type="region of interest" description="Disordered" evidence="1">
    <location>
        <begin position="485"/>
        <end position="504"/>
    </location>
</feature>
<feature type="compositionally biased region" description="Polar residues" evidence="1">
    <location>
        <begin position="177"/>
        <end position="186"/>
    </location>
</feature>
<protein>
    <submittedName>
        <fullName evidence="5">Protein kinase domain-containing protein</fullName>
    </submittedName>
</protein>
<proteinExistence type="predicted"/>
<feature type="transmembrane region" description="Helical" evidence="2">
    <location>
        <begin position="73"/>
        <end position="96"/>
    </location>
</feature>
<evidence type="ECO:0000313" key="4">
    <source>
        <dbReference type="Proteomes" id="UP000050794"/>
    </source>
</evidence>
<organism evidence="4 5">
    <name type="scientific">Toxocara canis</name>
    <name type="common">Canine roundworm</name>
    <dbReference type="NCBI Taxonomy" id="6265"/>
    <lineage>
        <taxon>Eukaryota</taxon>
        <taxon>Metazoa</taxon>
        <taxon>Ecdysozoa</taxon>
        <taxon>Nematoda</taxon>
        <taxon>Chromadorea</taxon>
        <taxon>Rhabditida</taxon>
        <taxon>Spirurina</taxon>
        <taxon>Ascaridomorpha</taxon>
        <taxon>Ascaridoidea</taxon>
        <taxon>Toxocaridae</taxon>
        <taxon>Toxocara</taxon>
    </lineage>
</organism>
<gene>
    <name evidence="3" type="ORF">TCNE_LOCUS7746</name>
</gene>
<feature type="region of interest" description="Disordered" evidence="1">
    <location>
        <begin position="173"/>
        <end position="363"/>
    </location>
</feature>
<feature type="compositionally biased region" description="Basic and acidic residues" evidence="1">
    <location>
        <begin position="244"/>
        <end position="256"/>
    </location>
</feature>
<name>A0A183UGX6_TOXCA</name>
<dbReference type="Proteomes" id="UP000050794">
    <property type="component" value="Unassembled WGS sequence"/>
</dbReference>
<evidence type="ECO:0000313" key="5">
    <source>
        <dbReference type="WBParaSite" id="TCNE_0000774601-mRNA-1"/>
    </source>
</evidence>
<reference evidence="3 4" key="2">
    <citation type="submission" date="2018-11" db="EMBL/GenBank/DDBJ databases">
        <authorList>
            <consortium name="Pathogen Informatics"/>
        </authorList>
    </citation>
    <scope>NUCLEOTIDE SEQUENCE [LARGE SCALE GENOMIC DNA]</scope>
</reference>
<dbReference type="WBParaSite" id="TCNE_0000774601-mRNA-1">
    <property type="protein sequence ID" value="TCNE_0000774601-mRNA-1"/>
    <property type="gene ID" value="TCNE_0000774601"/>
</dbReference>
<accession>A0A183UGX6</accession>
<dbReference type="AlphaFoldDB" id="A0A183UGX6"/>
<dbReference type="EMBL" id="UYWY01019747">
    <property type="protein sequence ID" value="VDM39067.1"/>
    <property type="molecule type" value="Genomic_DNA"/>
</dbReference>
<reference evidence="5" key="1">
    <citation type="submission" date="2016-06" db="UniProtKB">
        <authorList>
            <consortium name="WormBaseParasite"/>
        </authorList>
    </citation>
    <scope>IDENTIFICATION</scope>
</reference>
<keyword evidence="2" id="KW-0812">Transmembrane</keyword>
<feature type="compositionally biased region" description="Polar residues" evidence="1">
    <location>
        <begin position="284"/>
        <end position="299"/>
    </location>
</feature>
<keyword evidence="4" id="KW-1185">Reference proteome</keyword>